<keyword evidence="9" id="KW-1185">Reference proteome</keyword>
<comment type="caution">
    <text evidence="8">The sequence shown here is derived from an EMBL/GenBank/DDBJ whole genome shotgun (WGS) entry which is preliminary data.</text>
</comment>
<evidence type="ECO:0000256" key="1">
    <source>
        <dbReference type="ARBA" id="ARBA00004651"/>
    </source>
</evidence>
<keyword evidence="4 6" id="KW-1133">Transmembrane helix</keyword>
<feature type="domain" description="Polysaccharide chain length determinant N-terminal" evidence="7">
    <location>
        <begin position="13"/>
        <end position="104"/>
    </location>
</feature>
<proteinExistence type="predicted"/>
<keyword evidence="2" id="KW-1003">Cell membrane</keyword>
<evidence type="ECO:0000313" key="9">
    <source>
        <dbReference type="Proteomes" id="UP000838672"/>
    </source>
</evidence>
<feature type="transmembrane region" description="Helical" evidence="6">
    <location>
        <begin position="29"/>
        <end position="48"/>
    </location>
</feature>
<evidence type="ECO:0000256" key="2">
    <source>
        <dbReference type="ARBA" id="ARBA00022475"/>
    </source>
</evidence>
<accession>A0ABN8DXL4</accession>
<name>A0ABN8DXL4_9VIBR</name>
<evidence type="ECO:0000313" key="8">
    <source>
        <dbReference type="EMBL" id="CAH0536308.1"/>
    </source>
</evidence>
<evidence type="ECO:0000256" key="5">
    <source>
        <dbReference type="ARBA" id="ARBA00023136"/>
    </source>
</evidence>
<dbReference type="Proteomes" id="UP000838672">
    <property type="component" value="Unassembled WGS sequence"/>
</dbReference>
<comment type="subcellular location">
    <subcellularLocation>
        <location evidence="1">Cell membrane</location>
        <topology evidence="1">Multi-pass membrane protein</topology>
    </subcellularLocation>
</comment>
<reference evidence="8" key="1">
    <citation type="submission" date="2021-11" db="EMBL/GenBank/DDBJ databases">
        <authorList>
            <person name="Rodrigo-Torres L."/>
            <person name="Arahal R. D."/>
            <person name="Lucena T."/>
        </authorList>
    </citation>
    <scope>NUCLEOTIDE SEQUENCE</scope>
    <source>
        <strain evidence="8">CECT 7929</strain>
    </source>
</reference>
<evidence type="ECO:0000256" key="6">
    <source>
        <dbReference type="SAM" id="Phobius"/>
    </source>
</evidence>
<dbReference type="RefSeq" id="WP_237468698.1">
    <property type="nucleotide sequence ID" value="NZ_CAKLDI010000003.1"/>
</dbReference>
<organism evidence="8 9">
    <name type="scientific">Vibrio stylophorae</name>
    <dbReference type="NCBI Taxonomy" id="659351"/>
    <lineage>
        <taxon>Bacteria</taxon>
        <taxon>Pseudomonadati</taxon>
        <taxon>Pseudomonadota</taxon>
        <taxon>Gammaproteobacteria</taxon>
        <taxon>Vibrionales</taxon>
        <taxon>Vibrionaceae</taxon>
        <taxon>Vibrio</taxon>
    </lineage>
</organism>
<dbReference type="Pfam" id="PF02706">
    <property type="entry name" value="Wzz"/>
    <property type="match status" value="1"/>
</dbReference>
<keyword evidence="3 6" id="KW-0812">Transmembrane</keyword>
<gene>
    <name evidence="8" type="ORF">VST7929_03317</name>
</gene>
<sequence length="198" mass="21571">MTQTSKTVAAPSDEIDLSKLIGILFDAKWLLVAVTFASALVGVAIALLSPQSIRLMRSFKLKKKALWHFSHGGDMGELFSQESSATTEIEIIKSRMILGDTVDKFNLTTVVSADYMPLIGKACALIGTSCIFQISRYEQPKQGYIAANAVNKLSSPMHNSNTTSLLINMGKHFSQAESESLLRGRLSTIYLGAHSSNR</sequence>
<evidence type="ECO:0000256" key="4">
    <source>
        <dbReference type="ARBA" id="ARBA00022989"/>
    </source>
</evidence>
<keyword evidence="5 6" id="KW-0472">Membrane</keyword>
<evidence type="ECO:0000256" key="3">
    <source>
        <dbReference type="ARBA" id="ARBA00022692"/>
    </source>
</evidence>
<dbReference type="EMBL" id="CAKLDI010000003">
    <property type="protein sequence ID" value="CAH0536308.1"/>
    <property type="molecule type" value="Genomic_DNA"/>
</dbReference>
<protein>
    <recommendedName>
        <fullName evidence="7">Polysaccharide chain length determinant N-terminal domain-containing protein</fullName>
    </recommendedName>
</protein>
<evidence type="ECO:0000259" key="7">
    <source>
        <dbReference type="Pfam" id="PF02706"/>
    </source>
</evidence>
<dbReference type="InterPro" id="IPR003856">
    <property type="entry name" value="LPS_length_determ_N"/>
</dbReference>